<dbReference type="CDD" id="cd16922">
    <property type="entry name" value="HATPase_EvgS-ArcB-TorS-like"/>
    <property type="match status" value="1"/>
</dbReference>
<dbReference type="PROSITE" id="PS50110">
    <property type="entry name" value="RESPONSE_REGULATORY"/>
    <property type="match status" value="2"/>
</dbReference>
<feature type="domain" description="Response regulatory" evidence="18">
    <location>
        <begin position="518"/>
        <end position="633"/>
    </location>
</feature>
<proteinExistence type="predicted"/>
<dbReference type="PANTHER" id="PTHR45339:SF5">
    <property type="entry name" value="HISTIDINE KINASE"/>
    <property type="match status" value="1"/>
</dbReference>
<dbReference type="Pfam" id="PF17152">
    <property type="entry name" value="CHASE8"/>
    <property type="match status" value="1"/>
</dbReference>
<evidence type="ECO:0000256" key="8">
    <source>
        <dbReference type="ARBA" id="ARBA00022777"/>
    </source>
</evidence>
<dbReference type="PRINTS" id="PR00344">
    <property type="entry name" value="BCTRLSENSOR"/>
</dbReference>
<evidence type="ECO:0000259" key="17">
    <source>
        <dbReference type="PROSITE" id="PS50109"/>
    </source>
</evidence>
<feature type="transmembrane region" description="Helical" evidence="16">
    <location>
        <begin position="20"/>
        <end position="42"/>
    </location>
</feature>
<dbReference type="GO" id="GO:0000155">
    <property type="term" value="F:phosphorelay sensor kinase activity"/>
    <property type="evidence" value="ECO:0007669"/>
    <property type="project" value="InterPro"/>
</dbReference>
<dbReference type="Gene3D" id="3.40.50.2300">
    <property type="match status" value="2"/>
</dbReference>
<dbReference type="Gene3D" id="1.20.120.160">
    <property type="entry name" value="HPT domain"/>
    <property type="match status" value="1"/>
</dbReference>
<evidence type="ECO:0000256" key="2">
    <source>
        <dbReference type="ARBA" id="ARBA00004370"/>
    </source>
</evidence>
<dbReference type="SUPFAM" id="SSF55874">
    <property type="entry name" value="ATPase domain of HSP90 chaperone/DNA topoisomerase II/histidine kinase"/>
    <property type="match status" value="1"/>
</dbReference>
<dbReference type="EMBL" id="LO017727">
    <property type="protein sequence ID" value="CRH05425.1"/>
    <property type="molecule type" value="Genomic_DNA"/>
</dbReference>
<evidence type="ECO:0000256" key="11">
    <source>
        <dbReference type="ARBA" id="ARBA00023012"/>
    </source>
</evidence>
<dbReference type="InterPro" id="IPR036097">
    <property type="entry name" value="HisK_dim/P_sf"/>
</dbReference>
<feature type="coiled-coil region" evidence="14">
    <location>
        <begin position="251"/>
        <end position="278"/>
    </location>
</feature>
<dbReference type="SMART" id="SM00304">
    <property type="entry name" value="HAMP"/>
    <property type="match status" value="1"/>
</dbReference>
<feature type="domain" description="Histidine kinase" evidence="17">
    <location>
        <begin position="278"/>
        <end position="499"/>
    </location>
</feature>
<feature type="domain" description="Response regulatory" evidence="18">
    <location>
        <begin position="661"/>
        <end position="777"/>
    </location>
</feature>
<protein>
    <recommendedName>
        <fullName evidence="3">histidine kinase</fullName>
        <ecNumber evidence="3">2.7.13.3</ecNumber>
    </recommendedName>
</protein>
<gene>
    <name evidence="20" type="ORF">MAGMO_1232</name>
</gene>
<keyword evidence="4 13" id="KW-0597">Phosphoprotein</keyword>
<dbReference type="CDD" id="cd00082">
    <property type="entry name" value="HisKA"/>
    <property type="match status" value="1"/>
</dbReference>
<dbReference type="SMART" id="SM00387">
    <property type="entry name" value="HATPase_c"/>
    <property type="match status" value="1"/>
</dbReference>
<evidence type="ECO:0000256" key="7">
    <source>
        <dbReference type="ARBA" id="ARBA00022741"/>
    </source>
</evidence>
<dbReference type="FunFam" id="3.30.565.10:FF:000010">
    <property type="entry name" value="Sensor histidine kinase RcsC"/>
    <property type="match status" value="1"/>
</dbReference>
<evidence type="ECO:0000256" key="9">
    <source>
        <dbReference type="ARBA" id="ARBA00022840"/>
    </source>
</evidence>
<evidence type="ECO:0000256" key="14">
    <source>
        <dbReference type="SAM" id="Coils"/>
    </source>
</evidence>
<evidence type="ECO:0000259" key="19">
    <source>
        <dbReference type="PROSITE" id="PS50885"/>
    </source>
</evidence>
<evidence type="ECO:0000256" key="13">
    <source>
        <dbReference type="PROSITE-ProRule" id="PRU00169"/>
    </source>
</evidence>
<name>A0A1S7LER2_MAGMO</name>
<feature type="domain" description="HAMP" evidence="19">
    <location>
        <begin position="203"/>
        <end position="256"/>
    </location>
</feature>
<comment type="subcellular location">
    <subcellularLocation>
        <location evidence="2">Membrane</location>
    </subcellularLocation>
</comment>
<dbReference type="SUPFAM" id="SSF47226">
    <property type="entry name" value="Histidine-containing phosphotransfer domain, HPT domain"/>
    <property type="match status" value="1"/>
</dbReference>
<evidence type="ECO:0000256" key="1">
    <source>
        <dbReference type="ARBA" id="ARBA00000085"/>
    </source>
</evidence>
<keyword evidence="9" id="KW-0067">ATP-binding</keyword>
<evidence type="ECO:0000256" key="16">
    <source>
        <dbReference type="SAM" id="Phobius"/>
    </source>
</evidence>
<evidence type="ECO:0000256" key="15">
    <source>
        <dbReference type="SAM" id="MobiDB-lite"/>
    </source>
</evidence>
<dbReference type="Gene3D" id="6.10.340.10">
    <property type="match status" value="1"/>
</dbReference>
<dbReference type="EC" id="2.7.13.3" evidence="3"/>
<evidence type="ECO:0000256" key="6">
    <source>
        <dbReference type="ARBA" id="ARBA00022692"/>
    </source>
</evidence>
<evidence type="ECO:0000256" key="5">
    <source>
        <dbReference type="ARBA" id="ARBA00022679"/>
    </source>
</evidence>
<dbReference type="AlphaFoldDB" id="A0A1S7LER2"/>
<keyword evidence="6 16" id="KW-0812">Transmembrane</keyword>
<reference evidence="20" key="1">
    <citation type="submission" date="2015-04" db="EMBL/GenBank/DDBJ databases">
        <authorList>
            <person name="Syromyatnikov M.Y."/>
            <person name="Popov V.N."/>
        </authorList>
    </citation>
    <scope>NUCLEOTIDE SEQUENCE</scope>
    <source>
        <strain evidence="20">MO-1</strain>
    </source>
</reference>
<evidence type="ECO:0000256" key="10">
    <source>
        <dbReference type="ARBA" id="ARBA00022989"/>
    </source>
</evidence>
<sequence length="1053" mass="118165">MMAISLNLKQRFLDASIRTKLVLMISLTAGLALLLAMATLMVREQSSVHGKAAEELQMLAKAVGWNCTAALAFNDPQASIQTLHSLEEHPSIQGAFLYNLDGQDYGHYIRPYWQQQATRPMPRLKRFRQQELWLEEQRFSKTDPDHLHVVVPVVLEGEPVGTLHLVQSLEPIRARMRETAWIMVGVMVMAILFAFLLASQLQRVYARPLLQLLSTMEEVRNRRNYRLRVAAGNQDEFGSLTEGFNEMLDTVAKQDEALRQAKEDAESANRAKSDFLARMSHEIRTPMNAIIGFSDLAIADGKDPDTLEHMQKVSRASRSLLYIINDILDFSKIEAGKLSLEQHPFYLREVCDHLANVFGRQCAQKGLTLTLSISQECGYALVGDMVRLEQILINLVGNAIKFTHEGGVEIELETLFHDGRDAALRFRVKDSGMGMSKEQVRRLFMPFEQADISTTRRFGGTGLGLSICKRLATLMGGDIEVESQLDSGSCFTFTAQFQIAHGLSKNGLQPPAELKGAPMMVVAEHRPTRTALERMLSGFGFHVQGCATIDQAVHAIAQHAPLVVLVDWQGCEDQGLHALQRSLQERGQGKLLLLSSYQDEVGLRQRHLGQSVKAVLTKPVRCGSLFDQLMELLDVQVAPVSYTPYRDWDFSSLTEQLGGKKVLLVEDHPINQQLVINMLKRVGILVSLAEDGKQAYEQAMKQRFDLVFMDLQMPVMDGFEATYQIRSEAAHRKLPIVAMTAHAMHGDRELCLRKGMDDYLSKPIDQTQLYEMLIRWIEPKGGCRSVPRADIQSASLAPVEKVKQPSELTPAPGVDLPGIDWKDLSRRMGDDEKVTQAVIEMVHMFLLQDGEEARRLRSYCSDHGHNNQARKLVHRLRGVTGNFSAKALFDAVTAVGEGLREDLSQEVMHLLLTRYETTLEELLQGAARYFAQQQPASTEGQRPPAVSSRETPQKPDGVSLAASSTAHGGQATCSEREVPWGEVSLLLIQIKQEIEQQSDQLSQVVEQLEQGLQRADNRWQLRLETMQEHLQRGEYDEALVTLEKMESLLLLQQ</sequence>
<dbReference type="FunFam" id="1.10.287.130:FF:000004">
    <property type="entry name" value="Ethylene receptor 1"/>
    <property type="match status" value="1"/>
</dbReference>
<dbReference type="PROSITE" id="PS50109">
    <property type="entry name" value="HIS_KIN"/>
    <property type="match status" value="1"/>
</dbReference>
<dbReference type="SUPFAM" id="SSF52172">
    <property type="entry name" value="CheY-like"/>
    <property type="match status" value="2"/>
</dbReference>
<evidence type="ECO:0000256" key="4">
    <source>
        <dbReference type="ARBA" id="ARBA00022553"/>
    </source>
</evidence>
<accession>A0A1S7LER2</accession>
<organism evidence="20">
    <name type="scientific">Magnetococcus massalia (strain MO-1)</name>
    <dbReference type="NCBI Taxonomy" id="451514"/>
    <lineage>
        <taxon>Bacteria</taxon>
        <taxon>Pseudomonadati</taxon>
        <taxon>Pseudomonadota</taxon>
        <taxon>Magnetococcia</taxon>
        <taxon>Magnetococcales</taxon>
        <taxon>Magnetococcaceae</taxon>
        <taxon>Magnetococcus</taxon>
    </lineage>
</organism>
<dbReference type="Gene3D" id="3.30.565.10">
    <property type="entry name" value="Histidine kinase-like ATPase, C-terminal domain"/>
    <property type="match status" value="1"/>
</dbReference>
<feature type="modified residue" description="4-aspartylphosphate" evidence="13">
    <location>
        <position position="710"/>
    </location>
</feature>
<keyword evidence="11" id="KW-0902">Two-component regulatory system</keyword>
<keyword evidence="7" id="KW-0547">Nucleotide-binding</keyword>
<dbReference type="InterPro" id="IPR036890">
    <property type="entry name" value="HATPase_C_sf"/>
</dbReference>
<keyword evidence="12 16" id="KW-0472">Membrane</keyword>
<dbReference type="Pfam" id="PF00672">
    <property type="entry name" value="HAMP"/>
    <property type="match status" value="1"/>
</dbReference>
<dbReference type="SMART" id="SM00448">
    <property type="entry name" value="REC"/>
    <property type="match status" value="1"/>
</dbReference>
<dbReference type="CDD" id="cd06225">
    <property type="entry name" value="HAMP"/>
    <property type="match status" value="1"/>
</dbReference>
<feature type="compositionally biased region" description="Polar residues" evidence="15">
    <location>
        <begin position="961"/>
        <end position="972"/>
    </location>
</feature>
<keyword evidence="8" id="KW-0418">Kinase</keyword>
<dbReference type="PANTHER" id="PTHR45339">
    <property type="entry name" value="HYBRID SIGNAL TRANSDUCTION HISTIDINE KINASE J"/>
    <property type="match status" value="1"/>
</dbReference>
<dbReference type="PROSITE" id="PS50885">
    <property type="entry name" value="HAMP"/>
    <property type="match status" value="1"/>
</dbReference>
<feature type="coiled-coil region" evidence="14">
    <location>
        <begin position="987"/>
        <end position="1018"/>
    </location>
</feature>
<dbReference type="Pfam" id="PF02518">
    <property type="entry name" value="HATPase_c"/>
    <property type="match status" value="1"/>
</dbReference>
<dbReference type="InterPro" id="IPR011006">
    <property type="entry name" value="CheY-like_superfamily"/>
</dbReference>
<dbReference type="Pfam" id="PF00072">
    <property type="entry name" value="Response_reg"/>
    <property type="match status" value="1"/>
</dbReference>
<dbReference type="Gene3D" id="1.10.287.130">
    <property type="match status" value="1"/>
</dbReference>
<dbReference type="InterPro" id="IPR005467">
    <property type="entry name" value="His_kinase_dom"/>
</dbReference>
<evidence type="ECO:0000256" key="3">
    <source>
        <dbReference type="ARBA" id="ARBA00012438"/>
    </source>
</evidence>
<feature type="region of interest" description="Disordered" evidence="15">
    <location>
        <begin position="933"/>
        <end position="972"/>
    </location>
</feature>
<dbReference type="InterPro" id="IPR003660">
    <property type="entry name" value="HAMP_dom"/>
</dbReference>
<dbReference type="GO" id="GO:0005886">
    <property type="term" value="C:plasma membrane"/>
    <property type="evidence" value="ECO:0007669"/>
    <property type="project" value="UniProtKB-SubCell"/>
</dbReference>
<dbReference type="SUPFAM" id="SSF47384">
    <property type="entry name" value="Homodimeric domain of signal transducing histidine kinase"/>
    <property type="match status" value="1"/>
</dbReference>
<keyword evidence="10 16" id="KW-1133">Transmembrane helix</keyword>
<dbReference type="InterPro" id="IPR033417">
    <property type="entry name" value="CHASE8"/>
</dbReference>
<dbReference type="GO" id="GO:0005524">
    <property type="term" value="F:ATP binding"/>
    <property type="evidence" value="ECO:0007669"/>
    <property type="project" value="UniProtKB-KW"/>
</dbReference>
<evidence type="ECO:0000259" key="18">
    <source>
        <dbReference type="PROSITE" id="PS50110"/>
    </source>
</evidence>
<dbReference type="InterPro" id="IPR001789">
    <property type="entry name" value="Sig_transdc_resp-reg_receiver"/>
</dbReference>
<evidence type="ECO:0000256" key="12">
    <source>
        <dbReference type="ARBA" id="ARBA00023136"/>
    </source>
</evidence>
<dbReference type="InterPro" id="IPR004358">
    <property type="entry name" value="Sig_transdc_His_kin-like_C"/>
</dbReference>
<dbReference type="Pfam" id="PF00512">
    <property type="entry name" value="HisKA"/>
    <property type="match status" value="1"/>
</dbReference>
<dbReference type="SUPFAM" id="SSF158472">
    <property type="entry name" value="HAMP domain-like"/>
    <property type="match status" value="1"/>
</dbReference>
<feature type="transmembrane region" description="Helical" evidence="16">
    <location>
        <begin position="180"/>
        <end position="198"/>
    </location>
</feature>
<dbReference type="CDD" id="cd17546">
    <property type="entry name" value="REC_hyHK_CKI1_RcsC-like"/>
    <property type="match status" value="1"/>
</dbReference>
<keyword evidence="14" id="KW-0175">Coiled coil</keyword>
<comment type="catalytic activity">
    <reaction evidence="1">
        <text>ATP + protein L-histidine = ADP + protein N-phospho-L-histidine.</text>
        <dbReference type="EC" id="2.7.13.3"/>
    </reaction>
</comment>
<feature type="modified residue" description="4-aspartylphosphate" evidence="13">
    <location>
        <position position="567"/>
    </location>
</feature>
<dbReference type="SMART" id="SM00388">
    <property type="entry name" value="HisKA"/>
    <property type="match status" value="1"/>
</dbReference>
<dbReference type="InterPro" id="IPR003594">
    <property type="entry name" value="HATPase_dom"/>
</dbReference>
<keyword evidence="5" id="KW-0808">Transferase</keyword>
<dbReference type="InterPro" id="IPR036641">
    <property type="entry name" value="HPT_dom_sf"/>
</dbReference>
<evidence type="ECO:0000313" key="20">
    <source>
        <dbReference type="EMBL" id="CRH05425.1"/>
    </source>
</evidence>
<dbReference type="InterPro" id="IPR003661">
    <property type="entry name" value="HisK_dim/P_dom"/>
</dbReference>